<accession>A0A429Z7Y0</accession>
<dbReference type="AlphaFoldDB" id="A0A429Z7Y0"/>
<name>A0A429Z7Y0_9ENTE</name>
<comment type="caution">
    <text evidence="1">The sequence shown here is derived from an EMBL/GenBank/DDBJ whole genome shotgun (WGS) entry which is preliminary data.</text>
</comment>
<dbReference type="RefSeq" id="WP_125942402.1">
    <property type="nucleotide sequence ID" value="NZ_PXZH01000001.1"/>
</dbReference>
<organism evidence="1 2">
    <name type="scientific">Vagococcus humatus</name>
    <dbReference type="NCBI Taxonomy" id="1889241"/>
    <lineage>
        <taxon>Bacteria</taxon>
        <taxon>Bacillati</taxon>
        <taxon>Bacillota</taxon>
        <taxon>Bacilli</taxon>
        <taxon>Lactobacillales</taxon>
        <taxon>Enterococcaceae</taxon>
        <taxon>Vagococcus</taxon>
    </lineage>
</organism>
<gene>
    <name evidence="1" type="ORF">C7P63_01560</name>
</gene>
<keyword evidence="2" id="KW-1185">Reference proteome</keyword>
<proteinExistence type="predicted"/>
<reference evidence="1 2" key="1">
    <citation type="submission" date="2018-03" db="EMBL/GenBank/DDBJ databases">
        <authorList>
            <person name="Gulvik C.A."/>
        </authorList>
    </citation>
    <scope>NUCLEOTIDE SEQUENCE [LARGE SCALE GENOMIC DNA]</scope>
    <source>
        <strain evidence="1 2">JCM 31581</strain>
    </source>
</reference>
<sequence>MTVPYIDVEEWIAKGNQHLVSLKKQANGQELNPLELARELEVEFTNQIFSNPGVSAHVSPPLTDLKQVHHIFSNHILPHLHIYSAGD</sequence>
<evidence type="ECO:0000313" key="2">
    <source>
        <dbReference type="Proteomes" id="UP000277864"/>
    </source>
</evidence>
<dbReference type="Proteomes" id="UP000277864">
    <property type="component" value="Unassembled WGS sequence"/>
</dbReference>
<evidence type="ECO:0000313" key="1">
    <source>
        <dbReference type="EMBL" id="RST89792.1"/>
    </source>
</evidence>
<protein>
    <submittedName>
        <fullName evidence="1">Uncharacterized protein</fullName>
    </submittedName>
</protein>
<dbReference type="EMBL" id="PXZH01000001">
    <property type="protein sequence ID" value="RST89792.1"/>
    <property type="molecule type" value="Genomic_DNA"/>
</dbReference>